<dbReference type="EMBL" id="VLKW01000005">
    <property type="protein sequence ID" value="TWI46652.1"/>
    <property type="molecule type" value="Genomic_DNA"/>
</dbReference>
<keyword evidence="2" id="KW-0902">Two-component regulatory system</keyword>
<dbReference type="SUPFAM" id="SSF48452">
    <property type="entry name" value="TPR-like"/>
    <property type="match status" value="1"/>
</dbReference>
<dbReference type="OrthoDB" id="7298659at2"/>
<dbReference type="Gene3D" id="1.25.40.10">
    <property type="entry name" value="Tetratricopeptide repeat domain"/>
    <property type="match status" value="2"/>
</dbReference>
<reference evidence="9 10" key="1">
    <citation type="journal article" date="2015" name="Stand. Genomic Sci.">
        <title>Genomic Encyclopedia of Bacterial and Archaeal Type Strains, Phase III: the genomes of soil and plant-associated and newly described type strains.</title>
        <authorList>
            <person name="Whitman W.B."/>
            <person name="Woyke T."/>
            <person name="Klenk H.P."/>
            <person name="Zhou Y."/>
            <person name="Lilburn T.G."/>
            <person name="Beck B.J."/>
            <person name="De Vos P."/>
            <person name="Vandamme P."/>
            <person name="Eisen J.A."/>
            <person name="Garrity G."/>
            <person name="Hugenholtz P."/>
            <person name="Kyrpides N.C."/>
        </authorList>
    </citation>
    <scope>NUCLEOTIDE SEQUENCE [LARGE SCALE GENOMIC DNA]</scope>
    <source>
        <strain evidence="9 10">CGMCC 1.10685</strain>
    </source>
</reference>
<dbReference type="InterPro" id="IPR011006">
    <property type="entry name" value="CheY-like_superfamily"/>
</dbReference>
<name>A0A562PQD4_9BURK</name>
<dbReference type="InterPro" id="IPR019734">
    <property type="entry name" value="TPR_rpt"/>
</dbReference>
<organism evidence="9 10">
    <name type="scientific">Pseudoduganella flava</name>
    <dbReference type="NCBI Taxonomy" id="871742"/>
    <lineage>
        <taxon>Bacteria</taxon>
        <taxon>Pseudomonadati</taxon>
        <taxon>Pseudomonadota</taxon>
        <taxon>Betaproteobacteria</taxon>
        <taxon>Burkholderiales</taxon>
        <taxon>Oxalobacteraceae</taxon>
        <taxon>Telluria group</taxon>
        <taxon>Pseudoduganella</taxon>
    </lineage>
</organism>
<dbReference type="PANTHER" id="PTHR48111">
    <property type="entry name" value="REGULATOR OF RPOS"/>
    <property type="match status" value="1"/>
</dbReference>
<reference evidence="9" key="2">
    <citation type="submission" date="2019-07" db="EMBL/GenBank/DDBJ databases">
        <authorList>
            <person name="Whitman W."/>
            <person name="Huntemann M."/>
            <person name="Clum A."/>
            <person name="Pillay M."/>
            <person name="Palaniappan K."/>
            <person name="Varghese N."/>
            <person name="Mikhailova N."/>
            <person name="Stamatis D."/>
            <person name="Reddy T."/>
            <person name="Daum C."/>
            <person name="Shapiro N."/>
            <person name="Ivanova N."/>
            <person name="Kyrpides N."/>
            <person name="Woyke T."/>
        </authorList>
    </citation>
    <scope>NUCLEOTIDE SEQUENCE</scope>
    <source>
        <strain evidence="9">CGMCC 1.10685</strain>
    </source>
</reference>
<evidence type="ECO:0000256" key="2">
    <source>
        <dbReference type="ARBA" id="ARBA00023012"/>
    </source>
</evidence>
<dbReference type="Pfam" id="PF00072">
    <property type="entry name" value="Response_reg"/>
    <property type="match status" value="1"/>
</dbReference>
<dbReference type="SUPFAM" id="SSF52172">
    <property type="entry name" value="CheY-like"/>
    <property type="match status" value="1"/>
</dbReference>
<evidence type="ECO:0000256" key="4">
    <source>
        <dbReference type="ARBA" id="ARBA00023125"/>
    </source>
</evidence>
<dbReference type="SMART" id="SM00028">
    <property type="entry name" value="TPR"/>
    <property type="match status" value="4"/>
</dbReference>
<dbReference type="PANTHER" id="PTHR48111:SF4">
    <property type="entry name" value="DNA-BINDING DUAL TRANSCRIPTIONAL REGULATOR OMPR"/>
    <property type="match status" value="1"/>
</dbReference>
<evidence type="ECO:0000256" key="3">
    <source>
        <dbReference type="ARBA" id="ARBA00023015"/>
    </source>
</evidence>
<comment type="caution">
    <text evidence="6">Lacks conserved residue(s) required for the propagation of feature annotation.</text>
</comment>
<dbReference type="GO" id="GO:0032993">
    <property type="term" value="C:protein-DNA complex"/>
    <property type="evidence" value="ECO:0007669"/>
    <property type="project" value="TreeGrafter"/>
</dbReference>
<dbReference type="GO" id="GO:0006355">
    <property type="term" value="P:regulation of DNA-templated transcription"/>
    <property type="evidence" value="ECO:0007669"/>
    <property type="project" value="TreeGrafter"/>
</dbReference>
<protein>
    <submittedName>
        <fullName evidence="9">Tetratricopeptide repeat protein</fullName>
    </submittedName>
</protein>
<keyword evidence="3" id="KW-0805">Transcription regulation</keyword>
<evidence type="ECO:0000313" key="8">
    <source>
        <dbReference type="EMBL" id="QGZ37828.1"/>
    </source>
</evidence>
<keyword evidence="4" id="KW-0238">DNA-binding</keyword>
<dbReference type="Gene3D" id="3.40.50.2300">
    <property type="match status" value="1"/>
</dbReference>
<dbReference type="RefSeq" id="WP_145876270.1">
    <property type="nucleotide sequence ID" value="NZ_CP046904.1"/>
</dbReference>
<proteinExistence type="predicted"/>
<dbReference type="InterPro" id="IPR001789">
    <property type="entry name" value="Sig_transdc_resp-reg_receiver"/>
</dbReference>
<evidence type="ECO:0000259" key="7">
    <source>
        <dbReference type="PROSITE" id="PS50110"/>
    </source>
</evidence>
<sequence length="544" mass="58789">MSSLSDLSVLIVDPNPGMRGNLHNMLSQASITKIDYAVSAGTAIRQLGKKSFDLILCEYDLDVGSENGQDGQQLLEDLRHHRLIDPSTIFIMLTSEGVHSKVMGAAELAPTDYVLKPFTVEGLLQRIARAVDRRNALLPVYRHAQAGNLRDAIAACAGGAVKQPRYAGDFIRLRAELHAQLGEWSDAESIYQEILASRATGWAQLGLARCQLEQGRPDDARQTLEQLIAENPRFMAAYDLLAADYAAMGQATQAKRVLEDAVAISPHVVRRLRQLGELALESDDIVAAERAFRQVVAKAKYSEFRDPQDHVNLVRTLVRRGDATQAAGVIRDLERSLRSGPNTEACRAYAASLVQELGGNDVGAASELTRAVGAVQAAQGLSGRLKRDIVQGCLRHRLDGEAATVVLHMMNDGADALTADEATDVFEKAGRHDLAVAVRKMVTQQVDALVSDAAEQLDRGDHRGAVATITAAVRRTPGNVPVLIAAARTVLRQLDDLGWEAPLGEQAANLLARLRTLDPANGALDHLTAQYVATQRKYGIAAHG</sequence>
<gene>
    <name evidence="8" type="ORF">GO485_01350</name>
    <name evidence="9" type="ORF">IP92_03011</name>
</gene>
<dbReference type="InterPro" id="IPR039420">
    <property type="entry name" value="WalR-like"/>
</dbReference>
<evidence type="ECO:0000256" key="5">
    <source>
        <dbReference type="ARBA" id="ARBA00023163"/>
    </source>
</evidence>
<keyword evidence="11" id="KW-1185">Reference proteome</keyword>
<dbReference type="GO" id="GO:0000156">
    <property type="term" value="F:phosphorelay response regulator activity"/>
    <property type="evidence" value="ECO:0007669"/>
    <property type="project" value="TreeGrafter"/>
</dbReference>
<evidence type="ECO:0000313" key="9">
    <source>
        <dbReference type="EMBL" id="TWI46652.1"/>
    </source>
</evidence>
<dbReference type="Pfam" id="PF14559">
    <property type="entry name" value="TPR_19"/>
    <property type="match status" value="1"/>
</dbReference>
<dbReference type="PROSITE" id="PS50110">
    <property type="entry name" value="RESPONSE_REGULATORY"/>
    <property type="match status" value="1"/>
</dbReference>
<accession>A0A562PQD4</accession>
<dbReference type="SMART" id="SM00448">
    <property type="entry name" value="REC"/>
    <property type="match status" value="1"/>
</dbReference>
<dbReference type="Proteomes" id="UP000437862">
    <property type="component" value="Chromosome"/>
</dbReference>
<feature type="domain" description="Response regulatory" evidence="7">
    <location>
        <begin position="8"/>
        <end position="131"/>
    </location>
</feature>
<dbReference type="GO" id="GO:0005829">
    <property type="term" value="C:cytosol"/>
    <property type="evidence" value="ECO:0007669"/>
    <property type="project" value="TreeGrafter"/>
</dbReference>
<dbReference type="GO" id="GO:0000976">
    <property type="term" value="F:transcription cis-regulatory region binding"/>
    <property type="evidence" value="ECO:0007669"/>
    <property type="project" value="TreeGrafter"/>
</dbReference>
<keyword evidence="5" id="KW-0804">Transcription</keyword>
<evidence type="ECO:0000256" key="6">
    <source>
        <dbReference type="PROSITE-ProRule" id="PRU00169"/>
    </source>
</evidence>
<evidence type="ECO:0000256" key="1">
    <source>
        <dbReference type="ARBA" id="ARBA00022553"/>
    </source>
</evidence>
<evidence type="ECO:0000313" key="11">
    <source>
        <dbReference type="Proteomes" id="UP000437862"/>
    </source>
</evidence>
<reference evidence="8 11" key="3">
    <citation type="submission" date="2019-12" db="EMBL/GenBank/DDBJ databases">
        <title>Draft Genome Sequences of Six Type Strains of the Genus Massilia.</title>
        <authorList>
            <person name="Miess H."/>
            <person name="Frediansyah A."/>
            <person name="Goeker M."/>
            <person name="Gross H."/>
        </authorList>
    </citation>
    <scope>NUCLEOTIDE SEQUENCE [LARGE SCALE GENOMIC DNA]</scope>
    <source>
        <strain evidence="8 11">DSM 26639</strain>
    </source>
</reference>
<dbReference type="AlphaFoldDB" id="A0A562PQD4"/>
<dbReference type="EMBL" id="CP046904">
    <property type="protein sequence ID" value="QGZ37828.1"/>
    <property type="molecule type" value="Genomic_DNA"/>
</dbReference>
<dbReference type="Proteomes" id="UP000315112">
    <property type="component" value="Unassembled WGS sequence"/>
</dbReference>
<dbReference type="CDD" id="cd17589">
    <property type="entry name" value="REC_TPR"/>
    <property type="match status" value="1"/>
</dbReference>
<keyword evidence="1" id="KW-0597">Phosphoprotein</keyword>
<evidence type="ECO:0000313" key="10">
    <source>
        <dbReference type="Proteomes" id="UP000315112"/>
    </source>
</evidence>
<dbReference type="InterPro" id="IPR011990">
    <property type="entry name" value="TPR-like_helical_dom_sf"/>
</dbReference>